<gene>
    <name evidence="2" type="ORF">B0T21DRAFT_279923</name>
</gene>
<accession>A0AA40K3G3</accession>
<evidence type="ECO:0000313" key="2">
    <source>
        <dbReference type="EMBL" id="KAK0744272.1"/>
    </source>
</evidence>
<keyword evidence="1" id="KW-0732">Signal</keyword>
<dbReference type="AlphaFoldDB" id="A0AA40K3G3"/>
<evidence type="ECO:0000256" key="1">
    <source>
        <dbReference type="SAM" id="SignalP"/>
    </source>
</evidence>
<reference evidence="2" key="1">
    <citation type="submission" date="2023-06" db="EMBL/GenBank/DDBJ databases">
        <title>Genome-scale phylogeny and comparative genomics of the fungal order Sordariales.</title>
        <authorList>
            <consortium name="Lawrence Berkeley National Laboratory"/>
            <person name="Hensen N."/>
            <person name="Bonometti L."/>
            <person name="Westerberg I."/>
            <person name="Brannstrom I.O."/>
            <person name="Guillou S."/>
            <person name="Cros-Aarteil S."/>
            <person name="Calhoun S."/>
            <person name="Haridas S."/>
            <person name="Kuo A."/>
            <person name="Mondo S."/>
            <person name="Pangilinan J."/>
            <person name="Riley R."/>
            <person name="Labutti K."/>
            <person name="Andreopoulos B."/>
            <person name="Lipzen A."/>
            <person name="Chen C."/>
            <person name="Yanf M."/>
            <person name="Daum C."/>
            <person name="Ng V."/>
            <person name="Clum A."/>
            <person name="Steindorff A."/>
            <person name="Ohm R."/>
            <person name="Martin F."/>
            <person name="Silar P."/>
            <person name="Natvig D."/>
            <person name="Lalanne C."/>
            <person name="Gautier V."/>
            <person name="Ament-Velasquez S.L."/>
            <person name="Kruys A."/>
            <person name="Hutchinson M.I."/>
            <person name="Powell A.J."/>
            <person name="Barry K."/>
            <person name="Miller A.N."/>
            <person name="Grigoriev I.V."/>
            <person name="Debuchy R."/>
            <person name="Gladieux P."/>
            <person name="Thoren M.H."/>
            <person name="Johannesson H."/>
        </authorList>
    </citation>
    <scope>NUCLEOTIDE SEQUENCE</scope>
    <source>
        <strain evidence="2">CBS 540.89</strain>
    </source>
</reference>
<organism evidence="2 3">
    <name type="scientific">Apiosordaria backusii</name>
    <dbReference type="NCBI Taxonomy" id="314023"/>
    <lineage>
        <taxon>Eukaryota</taxon>
        <taxon>Fungi</taxon>
        <taxon>Dikarya</taxon>
        <taxon>Ascomycota</taxon>
        <taxon>Pezizomycotina</taxon>
        <taxon>Sordariomycetes</taxon>
        <taxon>Sordariomycetidae</taxon>
        <taxon>Sordariales</taxon>
        <taxon>Lasiosphaeriaceae</taxon>
        <taxon>Apiosordaria</taxon>
    </lineage>
</organism>
<feature type="chain" id="PRO_5041422958" evidence="1">
    <location>
        <begin position="17"/>
        <end position="148"/>
    </location>
</feature>
<dbReference type="EMBL" id="JAUKTV010000002">
    <property type="protein sequence ID" value="KAK0744272.1"/>
    <property type="molecule type" value="Genomic_DNA"/>
</dbReference>
<name>A0AA40K3G3_9PEZI</name>
<sequence>MKVITIIALFLGAVSAHVAALVPAEATTTIALPPAATETAVSWIPETQHNSSVTSGDDKPRWHLEMFESNALVCNDKQWISVRLNQFGTFCFETEVTIRALRVINTGGCSTTMFTDEHCTNNPQHLNDPLKCIAYTNGELIKSIVVAC</sequence>
<evidence type="ECO:0000313" key="3">
    <source>
        <dbReference type="Proteomes" id="UP001172159"/>
    </source>
</evidence>
<proteinExistence type="predicted"/>
<keyword evidence="3" id="KW-1185">Reference proteome</keyword>
<feature type="signal peptide" evidence="1">
    <location>
        <begin position="1"/>
        <end position="16"/>
    </location>
</feature>
<protein>
    <submittedName>
        <fullName evidence="2">Uncharacterized protein</fullName>
    </submittedName>
</protein>
<comment type="caution">
    <text evidence="2">The sequence shown here is derived from an EMBL/GenBank/DDBJ whole genome shotgun (WGS) entry which is preliminary data.</text>
</comment>
<dbReference type="Proteomes" id="UP001172159">
    <property type="component" value="Unassembled WGS sequence"/>
</dbReference>